<dbReference type="AlphaFoldDB" id="A0A545TTS1"/>
<proteinExistence type="predicted"/>
<name>A0A545TTS1_9PROT</name>
<dbReference type="EMBL" id="VHSH01000003">
    <property type="protein sequence ID" value="TQV80628.1"/>
    <property type="molecule type" value="Genomic_DNA"/>
</dbReference>
<dbReference type="RefSeq" id="WP_142896342.1">
    <property type="nucleotide sequence ID" value="NZ_ML660054.1"/>
</dbReference>
<reference evidence="1 2" key="1">
    <citation type="submission" date="2019-06" db="EMBL/GenBank/DDBJ databases">
        <title>Whole genome sequence for Rhodospirillaceae sp. R148.</title>
        <authorList>
            <person name="Wang G."/>
        </authorList>
    </citation>
    <scope>NUCLEOTIDE SEQUENCE [LARGE SCALE GENOMIC DNA]</scope>
    <source>
        <strain evidence="1 2">R148</strain>
    </source>
</reference>
<protein>
    <submittedName>
        <fullName evidence="1">Uncharacterized protein</fullName>
    </submittedName>
</protein>
<dbReference type="Proteomes" id="UP000315252">
    <property type="component" value="Unassembled WGS sequence"/>
</dbReference>
<evidence type="ECO:0000313" key="1">
    <source>
        <dbReference type="EMBL" id="TQV80628.1"/>
    </source>
</evidence>
<organism evidence="1 2">
    <name type="scientific">Denitrobaculum tricleocarpae</name>
    <dbReference type="NCBI Taxonomy" id="2591009"/>
    <lineage>
        <taxon>Bacteria</taxon>
        <taxon>Pseudomonadati</taxon>
        <taxon>Pseudomonadota</taxon>
        <taxon>Alphaproteobacteria</taxon>
        <taxon>Rhodospirillales</taxon>
        <taxon>Rhodospirillaceae</taxon>
        <taxon>Denitrobaculum</taxon>
    </lineage>
</organism>
<comment type="caution">
    <text evidence="1">The sequence shown here is derived from an EMBL/GenBank/DDBJ whole genome shotgun (WGS) entry which is preliminary data.</text>
</comment>
<evidence type="ECO:0000313" key="2">
    <source>
        <dbReference type="Proteomes" id="UP000315252"/>
    </source>
</evidence>
<gene>
    <name evidence="1" type="ORF">FKG95_10710</name>
</gene>
<keyword evidence="2" id="KW-1185">Reference proteome</keyword>
<dbReference type="OrthoDB" id="7306401at2"/>
<accession>A0A545TTS1</accession>
<sequence length="74" mass="8309">MSLSRGTVETLIDLVEIKLSCVEVYDRDDARELARLEQGRRELLALAGRESEEPAEIVKISRGARGRTRSTVTH</sequence>